<evidence type="ECO:0000313" key="4">
    <source>
        <dbReference type="EMBL" id="VUC27574.1"/>
    </source>
</evidence>
<dbReference type="EMBL" id="CABFNS010000771">
    <property type="protein sequence ID" value="VUC27574.1"/>
    <property type="molecule type" value="Genomic_DNA"/>
</dbReference>
<dbReference type="InterPro" id="IPR021858">
    <property type="entry name" value="Fun_TF"/>
</dbReference>
<name>A0ABY6UAF4_BIOOC</name>
<evidence type="ECO:0000256" key="1">
    <source>
        <dbReference type="ARBA" id="ARBA00004123"/>
    </source>
</evidence>
<reference evidence="4 5" key="1">
    <citation type="submission" date="2019-06" db="EMBL/GenBank/DDBJ databases">
        <authorList>
            <person name="Broberg M."/>
        </authorList>
    </citation>
    <scope>NUCLEOTIDE SEQUENCE [LARGE SCALE GENOMIC DNA]</scope>
</reference>
<evidence type="ECO:0000313" key="5">
    <source>
        <dbReference type="Proteomes" id="UP000766486"/>
    </source>
</evidence>
<comment type="caution">
    <text evidence="4">The sequence shown here is derived from an EMBL/GenBank/DDBJ whole genome shotgun (WGS) entry which is preliminary data.</text>
</comment>
<evidence type="ECO:0000256" key="2">
    <source>
        <dbReference type="ARBA" id="ARBA00023242"/>
    </source>
</evidence>
<proteinExistence type="predicted"/>
<keyword evidence="2" id="KW-0539">Nucleus</keyword>
<keyword evidence="5" id="KW-1185">Reference proteome</keyword>
<feature type="region of interest" description="Disordered" evidence="3">
    <location>
        <begin position="67"/>
        <end position="90"/>
    </location>
</feature>
<sequence>MPAAPQECAALQISCVYSEIKPRWMDDGPLKNQMIRAIKNQVKTKARRRRFQGAIQEIEQKLRADVADGEILPSPTNQPNGEDPIDHNAIGDSAQVDSNHVLPANTGDDSDLHYTMIYIDHILPILFPFYRPTVLEGGRAWMLDTFLNHKTMRCTIRALAAHFLTIVPCRPTPVPVNCASVAHEDGRQQTTSAIRQLQDDLGSLIQEGPLATPDNVLREAKVLNGIVHMLNAEKILSAAHTWHMHLEPAIAQLGNMLQSSTTNGTPSWTILLDKLRMGASESMYPIWTTDQAAFRFSVGSLLVDDIVASVCLETTPKLEPYWVDILGDNPPAQDSVHLNVEDLFGCQNWAIQGVGQVSALAAWKKEKVRDGMLQRSEIKLRGTVIENRIRERLVAFLESMPGNEPDASNFSIDTFTNREIRKHSPTVTLIWAHTALAFLRVVVSGWSPPDYQVRESTTKLVSLFGELSDAPTVLHTLACPLAIAGCLSTGSNEGRFKAIFERMGALVNLGAMKTAVKIVENAWRNRDHVTTESQTMATCLNSLGYPVLLN</sequence>
<dbReference type="Pfam" id="PF11951">
    <property type="entry name" value="Fungal_trans_2"/>
    <property type="match status" value="1"/>
</dbReference>
<organism evidence="4 5">
    <name type="scientific">Bionectria ochroleuca</name>
    <name type="common">Gliocladium roseum</name>
    <dbReference type="NCBI Taxonomy" id="29856"/>
    <lineage>
        <taxon>Eukaryota</taxon>
        <taxon>Fungi</taxon>
        <taxon>Dikarya</taxon>
        <taxon>Ascomycota</taxon>
        <taxon>Pezizomycotina</taxon>
        <taxon>Sordariomycetes</taxon>
        <taxon>Hypocreomycetidae</taxon>
        <taxon>Hypocreales</taxon>
        <taxon>Bionectriaceae</taxon>
        <taxon>Clonostachys</taxon>
    </lineage>
</organism>
<protein>
    <submittedName>
        <fullName evidence="4">Uncharacterized protein</fullName>
    </submittedName>
</protein>
<gene>
    <name evidence="4" type="ORF">CLO192961_LOCUS214478</name>
</gene>
<evidence type="ECO:0000256" key="3">
    <source>
        <dbReference type="SAM" id="MobiDB-lite"/>
    </source>
</evidence>
<dbReference type="Proteomes" id="UP000766486">
    <property type="component" value="Unassembled WGS sequence"/>
</dbReference>
<accession>A0ABY6UAF4</accession>
<comment type="subcellular location">
    <subcellularLocation>
        <location evidence="1">Nucleus</location>
    </subcellularLocation>
</comment>
<dbReference type="PANTHER" id="PTHR37534:SF20">
    <property type="entry name" value="PRO1A C6 ZINK-FINGER PROTEIN"/>
    <property type="match status" value="1"/>
</dbReference>
<dbReference type="PANTHER" id="PTHR37534">
    <property type="entry name" value="TRANSCRIPTIONAL ACTIVATOR PROTEIN UGA3"/>
    <property type="match status" value="1"/>
</dbReference>